<dbReference type="AlphaFoldDB" id="A0A1H2R505"/>
<reference evidence="2 3" key="1">
    <citation type="submission" date="2016-10" db="EMBL/GenBank/DDBJ databases">
        <authorList>
            <person name="de Groot N.N."/>
        </authorList>
    </citation>
    <scope>NUCLEOTIDE SEQUENCE [LARGE SCALE GENOMIC DNA]</scope>
    <source>
        <strain evidence="2 3">CGMCC 1.7059</strain>
    </source>
</reference>
<feature type="chain" id="PRO_5011598408" description="Tetratricopeptide repeat-containing protein" evidence="1">
    <location>
        <begin position="21"/>
        <end position="117"/>
    </location>
</feature>
<organism evidence="2 3">
    <name type="scientific">Marinobacter mobilis</name>
    <dbReference type="NCBI Taxonomy" id="488533"/>
    <lineage>
        <taxon>Bacteria</taxon>
        <taxon>Pseudomonadati</taxon>
        <taxon>Pseudomonadota</taxon>
        <taxon>Gammaproteobacteria</taxon>
        <taxon>Pseudomonadales</taxon>
        <taxon>Marinobacteraceae</taxon>
        <taxon>Marinobacter</taxon>
    </lineage>
</organism>
<dbReference type="Proteomes" id="UP000199675">
    <property type="component" value="Unassembled WGS sequence"/>
</dbReference>
<protein>
    <recommendedName>
        <fullName evidence="4">Tetratricopeptide repeat-containing protein</fullName>
    </recommendedName>
</protein>
<feature type="signal peptide" evidence="1">
    <location>
        <begin position="1"/>
        <end position="20"/>
    </location>
</feature>
<proteinExistence type="predicted"/>
<keyword evidence="3" id="KW-1185">Reference proteome</keyword>
<dbReference type="PROSITE" id="PS51257">
    <property type="entry name" value="PROKAR_LIPOPROTEIN"/>
    <property type="match status" value="1"/>
</dbReference>
<gene>
    <name evidence="2" type="ORF">SAMN04487960_101413</name>
</gene>
<keyword evidence="1" id="KW-0732">Signal</keyword>
<dbReference type="OrthoDB" id="6372028at2"/>
<dbReference type="RefSeq" id="WP_091811267.1">
    <property type="nucleotide sequence ID" value="NZ_FNNE01000001.1"/>
</dbReference>
<dbReference type="SUPFAM" id="SSF48452">
    <property type="entry name" value="TPR-like"/>
    <property type="match status" value="1"/>
</dbReference>
<name>A0A1H2R505_9GAMM</name>
<evidence type="ECO:0000313" key="3">
    <source>
        <dbReference type="Proteomes" id="UP000199675"/>
    </source>
</evidence>
<accession>A0A1H2R505</accession>
<dbReference type="Gene3D" id="1.25.40.10">
    <property type="entry name" value="Tetratricopeptide repeat domain"/>
    <property type="match status" value="1"/>
</dbReference>
<dbReference type="InterPro" id="IPR011990">
    <property type="entry name" value="TPR-like_helical_dom_sf"/>
</dbReference>
<sequence>MKPVLVLFMAVMLVGCASMVRDGAIIRAQDNFADGDYADAIAIADRALNAYDYNDDQRAQLLFLKAVSYQRMEDYQGALALYRYIAYKYPETEYGFRAATILQSVDSQKTKSSGQST</sequence>
<dbReference type="EMBL" id="FNNE01000001">
    <property type="protein sequence ID" value="SDW14278.1"/>
    <property type="molecule type" value="Genomic_DNA"/>
</dbReference>
<evidence type="ECO:0000256" key="1">
    <source>
        <dbReference type="SAM" id="SignalP"/>
    </source>
</evidence>
<evidence type="ECO:0008006" key="4">
    <source>
        <dbReference type="Google" id="ProtNLM"/>
    </source>
</evidence>
<evidence type="ECO:0000313" key="2">
    <source>
        <dbReference type="EMBL" id="SDW14278.1"/>
    </source>
</evidence>